<organism evidence="2 3">
    <name type="scientific">Halovenus salina</name>
    <dbReference type="NCBI Taxonomy" id="1510225"/>
    <lineage>
        <taxon>Archaea</taxon>
        <taxon>Methanobacteriati</taxon>
        <taxon>Methanobacteriota</taxon>
        <taxon>Stenosarchaea group</taxon>
        <taxon>Halobacteria</taxon>
        <taxon>Halobacteriales</taxon>
        <taxon>Haloarculaceae</taxon>
        <taxon>Halovenus</taxon>
    </lineage>
</organism>
<evidence type="ECO:0000313" key="3">
    <source>
        <dbReference type="Proteomes" id="UP001596445"/>
    </source>
</evidence>
<dbReference type="AlphaFoldDB" id="A0ABD5VYA9"/>
<gene>
    <name evidence="2" type="ORF">ACFQQG_03935</name>
</gene>
<dbReference type="Proteomes" id="UP001596445">
    <property type="component" value="Unassembled WGS sequence"/>
</dbReference>
<accession>A0ABD5VYA9</accession>
<feature type="region of interest" description="Disordered" evidence="1">
    <location>
        <begin position="1"/>
        <end position="26"/>
    </location>
</feature>
<reference evidence="2 3" key="1">
    <citation type="journal article" date="2019" name="Int. J. Syst. Evol. Microbiol.">
        <title>The Global Catalogue of Microorganisms (GCM) 10K type strain sequencing project: providing services to taxonomists for standard genome sequencing and annotation.</title>
        <authorList>
            <consortium name="The Broad Institute Genomics Platform"/>
            <consortium name="The Broad Institute Genome Sequencing Center for Infectious Disease"/>
            <person name="Wu L."/>
            <person name="Ma J."/>
        </authorList>
    </citation>
    <scope>NUCLEOTIDE SEQUENCE [LARGE SCALE GENOMIC DNA]</scope>
    <source>
        <strain evidence="2 3">JCM 30072</strain>
    </source>
</reference>
<dbReference type="GeneID" id="76629344"/>
<protein>
    <submittedName>
        <fullName evidence="2">Uncharacterized protein</fullName>
    </submittedName>
</protein>
<dbReference type="EMBL" id="JBHSZI010000001">
    <property type="protein sequence ID" value="MFC7057479.1"/>
    <property type="molecule type" value="Genomic_DNA"/>
</dbReference>
<sequence length="46" mass="4862">MAESVTPPESVPPDGLDTVPTAGQPAVAAQMRRDDLETLFNATDCF</sequence>
<dbReference type="RefSeq" id="WP_267163234.1">
    <property type="nucleotide sequence ID" value="NZ_CP112972.1"/>
</dbReference>
<evidence type="ECO:0000313" key="2">
    <source>
        <dbReference type="EMBL" id="MFC7057479.1"/>
    </source>
</evidence>
<proteinExistence type="predicted"/>
<name>A0ABD5VYA9_9EURY</name>
<keyword evidence="3" id="KW-1185">Reference proteome</keyword>
<comment type="caution">
    <text evidence="2">The sequence shown here is derived from an EMBL/GenBank/DDBJ whole genome shotgun (WGS) entry which is preliminary data.</text>
</comment>
<evidence type="ECO:0000256" key="1">
    <source>
        <dbReference type="SAM" id="MobiDB-lite"/>
    </source>
</evidence>